<keyword evidence="2" id="KW-1133">Transmembrane helix</keyword>
<feature type="transmembrane region" description="Helical" evidence="2">
    <location>
        <begin position="12"/>
        <end position="31"/>
    </location>
</feature>
<evidence type="ECO:0000313" key="4">
    <source>
        <dbReference type="Proteomes" id="UP000187406"/>
    </source>
</evidence>
<sequence length="220" mass="24732">MSGLSKVATALTVVFAVSLVILVCDLIYVLWRRRGFWERGMAGEDSEFPGNSFHAPSKELLYFFCWKNQCRIEPAAAAVAPHPPIPVEEEEDDELAKWQAYGPSRVLFTIREEADEREGLESESCCTSFDENGTRAKRVRLNDCFEDKVVLPQSSSQVVVDIEVDQATPFSTPCGSPQYYTPSPSPSRFDDTDSENSVENDEGRCENERSFVSIQIHYAN</sequence>
<keyword evidence="4" id="KW-1185">Reference proteome</keyword>
<protein>
    <submittedName>
        <fullName evidence="3">Uncharacterized protein</fullName>
    </submittedName>
</protein>
<keyword evidence="2" id="KW-0472">Membrane</keyword>
<dbReference type="OrthoDB" id="784633at2759"/>
<name>A0A1Q3ANJ8_CEPFO</name>
<keyword evidence="2" id="KW-0812">Transmembrane</keyword>
<dbReference type="AlphaFoldDB" id="A0A1Q3ANJ8"/>
<organism evidence="3 4">
    <name type="scientific">Cephalotus follicularis</name>
    <name type="common">Albany pitcher plant</name>
    <dbReference type="NCBI Taxonomy" id="3775"/>
    <lineage>
        <taxon>Eukaryota</taxon>
        <taxon>Viridiplantae</taxon>
        <taxon>Streptophyta</taxon>
        <taxon>Embryophyta</taxon>
        <taxon>Tracheophyta</taxon>
        <taxon>Spermatophyta</taxon>
        <taxon>Magnoliopsida</taxon>
        <taxon>eudicotyledons</taxon>
        <taxon>Gunneridae</taxon>
        <taxon>Pentapetalae</taxon>
        <taxon>rosids</taxon>
        <taxon>fabids</taxon>
        <taxon>Oxalidales</taxon>
        <taxon>Cephalotaceae</taxon>
        <taxon>Cephalotus</taxon>
    </lineage>
</organism>
<evidence type="ECO:0000313" key="3">
    <source>
        <dbReference type="EMBL" id="GAV57327.1"/>
    </source>
</evidence>
<evidence type="ECO:0000256" key="2">
    <source>
        <dbReference type="SAM" id="Phobius"/>
    </source>
</evidence>
<comment type="caution">
    <text evidence="3">The sequence shown here is derived from an EMBL/GenBank/DDBJ whole genome shotgun (WGS) entry which is preliminary data.</text>
</comment>
<dbReference type="Proteomes" id="UP000187406">
    <property type="component" value="Unassembled WGS sequence"/>
</dbReference>
<dbReference type="PANTHER" id="PTHR34054:SF4">
    <property type="entry name" value="PROTEIN, PUTATIVE-RELATED"/>
    <property type="match status" value="1"/>
</dbReference>
<evidence type="ECO:0000256" key="1">
    <source>
        <dbReference type="SAM" id="MobiDB-lite"/>
    </source>
</evidence>
<gene>
    <name evidence="3" type="ORF">CFOL_v3_00865</name>
</gene>
<dbReference type="InterPro" id="IPR045884">
    <property type="entry name" value="At5g59350-like"/>
</dbReference>
<dbReference type="InParanoid" id="A0A1Q3ANJ8"/>
<reference evidence="4" key="1">
    <citation type="submission" date="2016-04" db="EMBL/GenBank/DDBJ databases">
        <title>Cephalotus genome sequencing.</title>
        <authorList>
            <person name="Fukushima K."/>
            <person name="Hasebe M."/>
            <person name="Fang X."/>
        </authorList>
    </citation>
    <scope>NUCLEOTIDE SEQUENCE [LARGE SCALE GENOMIC DNA]</scope>
    <source>
        <strain evidence="4">cv. St1</strain>
    </source>
</reference>
<accession>A0A1Q3ANJ8</accession>
<proteinExistence type="predicted"/>
<dbReference type="PANTHER" id="PTHR34054">
    <property type="entry name" value="EXPRESSED PROTEIN"/>
    <property type="match status" value="1"/>
</dbReference>
<dbReference type="EMBL" id="BDDD01000027">
    <property type="protein sequence ID" value="GAV57327.1"/>
    <property type="molecule type" value="Genomic_DNA"/>
</dbReference>
<feature type="region of interest" description="Disordered" evidence="1">
    <location>
        <begin position="169"/>
        <end position="205"/>
    </location>
</feature>
<dbReference type="STRING" id="3775.A0A1Q3ANJ8"/>